<organism evidence="1 2">
    <name type="scientific">Pristionchus pacificus</name>
    <name type="common">Parasitic nematode worm</name>
    <dbReference type="NCBI Taxonomy" id="54126"/>
    <lineage>
        <taxon>Eukaryota</taxon>
        <taxon>Metazoa</taxon>
        <taxon>Ecdysozoa</taxon>
        <taxon>Nematoda</taxon>
        <taxon>Chromadorea</taxon>
        <taxon>Rhabditida</taxon>
        <taxon>Rhabditina</taxon>
        <taxon>Diplogasteromorpha</taxon>
        <taxon>Diplogasteroidea</taxon>
        <taxon>Neodiplogasteridae</taxon>
        <taxon>Pristionchus</taxon>
    </lineage>
</organism>
<dbReference type="Pfam" id="PF10327">
    <property type="entry name" value="7TM_GPCR_Sri"/>
    <property type="match status" value="1"/>
</dbReference>
<accession>A0A8R1UVE9</accession>
<dbReference type="PANTHER" id="PTHR22943">
    <property type="entry name" value="7-TRANSMEMBRANE DOMAIN RECEPTOR C.ELEGANS"/>
    <property type="match status" value="1"/>
</dbReference>
<accession>A0A2A6CM71</accession>
<sequence>MVAGIILLCAHGITTIFCILRILRHHSSQMSGATRRMHTKFVVQLEVEAAVPSIVLVFPLVCLIALALLEFPFQNNLPGYILLALFMCNGPLALLMIIALYDPYRKKMSASNLTLLKSESTLMTFIRAMDVLTFFAFIFTVLIIHVHSSKAMGAYKYCLYQIVLSTFIGQQLTLPVPIFVFPIIGAYQYVDFTDNPHVIHAYLCIWIVCSAQDILAILDGFAFRMQVLLAIFYPQYADKRIWISIAVVAKLGVLVLVGCWLLPVGAQLNRADMRQHLAMMYPNAVAKFEEYKTFVVYDPHNLTGLTSFIIALVVGMCMTCAHGISTIFCIFRILRLHASQMSTATHRMHTKFVVQLELEASVPCVVLMCPLVCFLMLALLEFPFQTNLPGYILMSLLMFHAPFSLLMIIVLYDPYRKVCCCLTLTSNPTIQAVIMFIRKRIFCGTPAAISANASITSRI</sequence>
<dbReference type="Pfam" id="PF10318">
    <property type="entry name" value="7TM_GPCR_Srh"/>
    <property type="match status" value="1"/>
</dbReference>
<evidence type="ECO:0000313" key="2">
    <source>
        <dbReference type="Proteomes" id="UP000005239"/>
    </source>
</evidence>
<dbReference type="OrthoDB" id="5853735at2759"/>
<dbReference type="InterPro" id="IPR019422">
    <property type="entry name" value="7TM_GPCR_serpentine_rcpt_Srh"/>
</dbReference>
<dbReference type="PANTHER" id="PTHR22943:SF248">
    <property type="entry name" value="SEVEN TM RECEPTOR"/>
    <property type="match status" value="1"/>
</dbReference>
<dbReference type="AlphaFoldDB" id="A0A2A6CM71"/>
<reference evidence="2" key="1">
    <citation type="journal article" date="2008" name="Nat. Genet.">
        <title>The Pristionchus pacificus genome provides a unique perspective on nematode lifestyle and parasitism.</title>
        <authorList>
            <person name="Dieterich C."/>
            <person name="Clifton S.W."/>
            <person name="Schuster L.N."/>
            <person name="Chinwalla A."/>
            <person name="Delehaunty K."/>
            <person name="Dinkelacker I."/>
            <person name="Fulton L."/>
            <person name="Fulton R."/>
            <person name="Godfrey J."/>
            <person name="Minx P."/>
            <person name="Mitreva M."/>
            <person name="Roeseler W."/>
            <person name="Tian H."/>
            <person name="Witte H."/>
            <person name="Yang S.P."/>
            <person name="Wilson R.K."/>
            <person name="Sommer R.J."/>
        </authorList>
    </citation>
    <scope>NUCLEOTIDE SEQUENCE [LARGE SCALE GENOMIC DNA]</scope>
    <source>
        <strain evidence="2">PS312</strain>
    </source>
</reference>
<dbReference type="EnsemblMetazoa" id="PPA41795.1">
    <property type="protein sequence ID" value="PPA41795.1"/>
    <property type="gene ID" value="WBGene00280164"/>
</dbReference>
<reference evidence="1" key="2">
    <citation type="submission" date="2022-06" db="UniProtKB">
        <authorList>
            <consortium name="EnsemblMetazoa"/>
        </authorList>
    </citation>
    <scope>IDENTIFICATION</scope>
    <source>
        <strain evidence="1">PS312</strain>
    </source>
</reference>
<dbReference type="InterPro" id="IPR019429">
    <property type="entry name" value="7TM_GPCR_serpentine_rcpt_Sri"/>
</dbReference>
<protein>
    <submittedName>
        <fullName evidence="1">G protein-coupled receptor</fullName>
    </submittedName>
</protein>
<evidence type="ECO:0000313" key="1">
    <source>
        <dbReference type="EnsemblMetazoa" id="PPA41795.1"/>
    </source>
</evidence>
<dbReference type="Proteomes" id="UP000005239">
    <property type="component" value="Unassembled WGS sequence"/>
</dbReference>
<gene>
    <name evidence="1" type="primary">WBGene00280164</name>
</gene>
<proteinExistence type="predicted"/>
<name>A0A2A6CM71_PRIPA</name>
<keyword evidence="2" id="KW-1185">Reference proteome</keyword>